<sequence>VPGGEVVFALEDDEGWDRPPSCVNTLCQTATSVHKVHPSSMLKACDYCSSRYHVYHKARLVKVVGVFIKDTVFGLHVLYKSEPALYDLRILA</sequence>
<accession>A0A9P4H334</accession>
<proteinExistence type="predicted"/>
<gene>
    <name evidence="1" type="ORF">EK21DRAFT_46357</name>
</gene>
<comment type="caution">
    <text evidence="1">The sequence shown here is derived from an EMBL/GenBank/DDBJ whole genome shotgun (WGS) entry which is preliminary data.</text>
</comment>
<protein>
    <submittedName>
        <fullName evidence="1">Uncharacterized protein</fullName>
    </submittedName>
</protein>
<name>A0A9P4H334_9PLEO</name>
<dbReference type="EMBL" id="ML978243">
    <property type="protein sequence ID" value="KAF2026479.1"/>
    <property type="molecule type" value="Genomic_DNA"/>
</dbReference>
<evidence type="ECO:0000313" key="2">
    <source>
        <dbReference type="Proteomes" id="UP000799777"/>
    </source>
</evidence>
<reference evidence="1" key="1">
    <citation type="journal article" date="2020" name="Stud. Mycol.">
        <title>101 Dothideomycetes genomes: a test case for predicting lifestyles and emergence of pathogens.</title>
        <authorList>
            <person name="Haridas S."/>
            <person name="Albert R."/>
            <person name="Binder M."/>
            <person name="Bloem J."/>
            <person name="Labutti K."/>
            <person name="Salamov A."/>
            <person name="Andreopoulos B."/>
            <person name="Baker S."/>
            <person name="Barry K."/>
            <person name="Bills G."/>
            <person name="Bluhm B."/>
            <person name="Cannon C."/>
            <person name="Castanera R."/>
            <person name="Culley D."/>
            <person name="Daum C."/>
            <person name="Ezra D."/>
            <person name="Gonzalez J."/>
            <person name="Henrissat B."/>
            <person name="Kuo A."/>
            <person name="Liang C."/>
            <person name="Lipzen A."/>
            <person name="Lutzoni F."/>
            <person name="Magnuson J."/>
            <person name="Mondo S."/>
            <person name="Nolan M."/>
            <person name="Ohm R."/>
            <person name="Pangilinan J."/>
            <person name="Park H.-J."/>
            <person name="Ramirez L."/>
            <person name="Alfaro M."/>
            <person name="Sun H."/>
            <person name="Tritt A."/>
            <person name="Yoshinaga Y."/>
            <person name="Zwiers L.-H."/>
            <person name="Turgeon B."/>
            <person name="Goodwin S."/>
            <person name="Spatafora J."/>
            <person name="Crous P."/>
            <person name="Grigoriev I."/>
        </authorList>
    </citation>
    <scope>NUCLEOTIDE SEQUENCE</scope>
    <source>
        <strain evidence="1">CBS 110217</strain>
    </source>
</reference>
<evidence type="ECO:0000313" key="1">
    <source>
        <dbReference type="EMBL" id="KAF2026479.1"/>
    </source>
</evidence>
<dbReference type="OrthoDB" id="3960269at2759"/>
<organism evidence="1 2">
    <name type="scientific">Setomelanomma holmii</name>
    <dbReference type="NCBI Taxonomy" id="210430"/>
    <lineage>
        <taxon>Eukaryota</taxon>
        <taxon>Fungi</taxon>
        <taxon>Dikarya</taxon>
        <taxon>Ascomycota</taxon>
        <taxon>Pezizomycotina</taxon>
        <taxon>Dothideomycetes</taxon>
        <taxon>Pleosporomycetidae</taxon>
        <taxon>Pleosporales</taxon>
        <taxon>Pleosporineae</taxon>
        <taxon>Phaeosphaeriaceae</taxon>
        <taxon>Setomelanomma</taxon>
    </lineage>
</organism>
<dbReference type="AlphaFoldDB" id="A0A9P4H334"/>
<feature type="non-terminal residue" evidence="1">
    <location>
        <position position="92"/>
    </location>
</feature>
<dbReference type="Proteomes" id="UP000799777">
    <property type="component" value="Unassembled WGS sequence"/>
</dbReference>
<keyword evidence="2" id="KW-1185">Reference proteome</keyword>
<feature type="non-terminal residue" evidence="1">
    <location>
        <position position="1"/>
    </location>
</feature>